<gene>
    <name evidence="10" type="ORF">PZA18_04270</name>
</gene>
<dbReference type="InterPro" id="IPR025857">
    <property type="entry name" value="MacB_PCD"/>
</dbReference>
<protein>
    <submittedName>
        <fullName evidence="10">FtsX-like permease family protein</fullName>
    </submittedName>
</protein>
<evidence type="ECO:0000313" key="10">
    <source>
        <dbReference type="EMBL" id="MDK2123264.1"/>
    </source>
</evidence>
<feature type="transmembrane region" description="Helical" evidence="7">
    <location>
        <begin position="369"/>
        <end position="391"/>
    </location>
</feature>
<evidence type="ECO:0000256" key="1">
    <source>
        <dbReference type="ARBA" id="ARBA00004651"/>
    </source>
</evidence>
<feature type="domain" description="MacB-like periplasmic core" evidence="9">
    <location>
        <begin position="18"/>
        <end position="242"/>
    </location>
</feature>
<evidence type="ECO:0000259" key="8">
    <source>
        <dbReference type="Pfam" id="PF02687"/>
    </source>
</evidence>
<feature type="transmembrane region" description="Helical" evidence="7">
    <location>
        <begin position="273"/>
        <end position="297"/>
    </location>
</feature>
<name>A0ABT7DTX6_9NEIS</name>
<sequence>MQWLRLALLNIWRNGRRSLLLAFTLCIGNLALLLFVGYIAATLTGLRESTIRAGLGHIQIGLQGQFDGYADQPLQYGLTRDDQVRLEASLESDAAVRRVVPRLVFSGLVSNGPRTLNFQGQGIHPGRERQAFGAFQTLSAGVPLQAHDRNVYRALLGREMARRLGVQPGDSVTVMSSTVSGAINAIDVEVAGLIATGIPETELYSLQLPIEAAQELLRTDKLSYFAVLLNDSALSEATQARIGLRLGHRYELKGWQQLAPLYTQVLQLYRNQFVVFGSVIALLVFLSVSTMTLTTLFERAREIGTLRAMGISSQTIRRLFVHEGWLLGLASSLIGAGLAAIATVVINLLQIELPPPPGRNSGVILHLLWLPEYVLPISLTLPLVAMLAAWWTSRRLGRLPIVSALAPA</sequence>
<feature type="transmembrane region" description="Helical" evidence="7">
    <location>
        <begin position="325"/>
        <end position="349"/>
    </location>
</feature>
<dbReference type="InterPro" id="IPR003838">
    <property type="entry name" value="ABC3_permease_C"/>
</dbReference>
<keyword evidence="6 7" id="KW-0472">Membrane</keyword>
<dbReference type="RefSeq" id="WP_284099558.1">
    <property type="nucleotide sequence ID" value="NZ_JARRAF010000004.1"/>
</dbReference>
<dbReference type="Pfam" id="PF02687">
    <property type="entry name" value="FtsX"/>
    <property type="match status" value="1"/>
</dbReference>
<evidence type="ECO:0000313" key="11">
    <source>
        <dbReference type="Proteomes" id="UP001172778"/>
    </source>
</evidence>
<keyword evidence="5 7" id="KW-1133">Transmembrane helix</keyword>
<evidence type="ECO:0000256" key="2">
    <source>
        <dbReference type="ARBA" id="ARBA00005236"/>
    </source>
</evidence>
<dbReference type="PANTHER" id="PTHR30489">
    <property type="entry name" value="LIPOPROTEIN-RELEASING SYSTEM TRANSMEMBRANE PROTEIN LOLE"/>
    <property type="match status" value="1"/>
</dbReference>
<evidence type="ECO:0000256" key="7">
    <source>
        <dbReference type="SAM" id="Phobius"/>
    </source>
</evidence>
<accession>A0ABT7DTX6</accession>
<comment type="similarity">
    <text evidence="2">Belongs to the ABC-4 integral membrane protein family. LolC/E subfamily.</text>
</comment>
<keyword evidence="3" id="KW-1003">Cell membrane</keyword>
<dbReference type="EMBL" id="JARRAF010000004">
    <property type="protein sequence ID" value="MDK2123264.1"/>
    <property type="molecule type" value="Genomic_DNA"/>
</dbReference>
<organism evidence="10 11">
    <name type="scientific">Parachitinimonas caeni</name>
    <dbReference type="NCBI Taxonomy" id="3031301"/>
    <lineage>
        <taxon>Bacteria</taxon>
        <taxon>Pseudomonadati</taxon>
        <taxon>Pseudomonadota</taxon>
        <taxon>Betaproteobacteria</taxon>
        <taxon>Neisseriales</taxon>
        <taxon>Chitinibacteraceae</taxon>
        <taxon>Parachitinimonas</taxon>
    </lineage>
</organism>
<evidence type="ECO:0000256" key="3">
    <source>
        <dbReference type="ARBA" id="ARBA00022475"/>
    </source>
</evidence>
<dbReference type="Pfam" id="PF12704">
    <property type="entry name" value="MacB_PCD"/>
    <property type="match status" value="1"/>
</dbReference>
<evidence type="ECO:0000259" key="9">
    <source>
        <dbReference type="Pfam" id="PF12704"/>
    </source>
</evidence>
<evidence type="ECO:0000256" key="4">
    <source>
        <dbReference type="ARBA" id="ARBA00022692"/>
    </source>
</evidence>
<dbReference type="PANTHER" id="PTHR30489:SF0">
    <property type="entry name" value="LIPOPROTEIN-RELEASING SYSTEM TRANSMEMBRANE PROTEIN LOLE"/>
    <property type="match status" value="1"/>
</dbReference>
<keyword evidence="11" id="KW-1185">Reference proteome</keyword>
<comment type="subcellular location">
    <subcellularLocation>
        <location evidence="1">Cell membrane</location>
        <topology evidence="1">Multi-pass membrane protein</topology>
    </subcellularLocation>
</comment>
<comment type="caution">
    <text evidence="10">The sequence shown here is derived from an EMBL/GenBank/DDBJ whole genome shotgun (WGS) entry which is preliminary data.</text>
</comment>
<reference evidence="10" key="1">
    <citation type="submission" date="2023-03" db="EMBL/GenBank/DDBJ databases">
        <title>Chitinimonas shenzhenensis gen. nov., sp. nov., a novel member of family Burkholderiaceae isolated from activated sludge collected in Shen Zhen, China.</title>
        <authorList>
            <person name="Wang X."/>
        </authorList>
    </citation>
    <scope>NUCLEOTIDE SEQUENCE</scope>
    <source>
        <strain evidence="10">DQS-5</strain>
    </source>
</reference>
<evidence type="ECO:0000256" key="6">
    <source>
        <dbReference type="ARBA" id="ARBA00023136"/>
    </source>
</evidence>
<evidence type="ECO:0000256" key="5">
    <source>
        <dbReference type="ARBA" id="ARBA00022989"/>
    </source>
</evidence>
<feature type="transmembrane region" description="Helical" evidence="7">
    <location>
        <begin position="20"/>
        <end position="41"/>
    </location>
</feature>
<keyword evidence="4 7" id="KW-0812">Transmembrane</keyword>
<feature type="domain" description="ABC3 transporter permease C-terminal" evidence="8">
    <location>
        <begin position="275"/>
        <end position="400"/>
    </location>
</feature>
<dbReference type="Proteomes" id="UP001172778">
    <property type="component" value="Unassembled WGS sequence"/>
</dbReference>
<proteinExistence type="inferred from homology"/>
<dbReference type="InterPro" id="IPR051447">
    <property type="entry name" value="Lipoprotein-release_system"/>
</dbReference>